<evidence type="ECO:0000313" key="6">
    <source>
        <dbReference type="Proteomes" id="UP001501326"/>
    </source>
</evidence>
<keyword evidence="2" id="KW-0812">Transmembrane</keyword>
<name>A0ABN3UFN6_9MICO</name>
<keyword evidence="6" id="KW-1185">Reference proteome</keyword>
<feature type="compositionally biased region" description="Basic and acidic residues" evidence="1">
    <location>
        <begin position="1403"/>
        <end position="1413"/>
    </location>
</feature>
<feature type="domain" description="DUF6531" evidence="4">
    <location>
        <begin position="888"/>
        <end position="948"/>
    </location>
</feature>
<organism evidence="5 6">
    <name type="scientific">Pedococcus aerophilus</name>
    <dbReference type="NCBI Taxonomy" id="436356"/>
    <lineage>
        <taxon>Bacteria</taxon>
        <taxon>Bacillati</taxon>
        <taxon>Actinomycetota</taxon>
        <taxon>Actinomycetes</taxon>
        <taxon>Micrococcales</taxon>
        <taxon>Intrasporangiaceae</taxon>
        <taxon>Pedococcus</taxon>
    </lineage>
</organism>
<evidence type="ECO:0000256" key="2">
    <source>
        <dbReference type="SAM" id="Phobius"/>
    </source>
</evidence>
<evidence type="ECO:0000259" key="4">
    <source>
        <dbReference type="Pfam" id="PF20148"/>
    </source>
</evidence>
<evidence type="ECO:0000313" key="5">
    <source>
        <dbReference type="EMBL" id="GAA2731379.1"/>
    </source>
</evidence>
<feature type="region of interest" description="Disordered" evidence="1">
    <location>
        <begin position="1403"/>
        <end position="1433"/>
    </location>
</feature>
<dbReference type="NCBIfam" id="NF033679">
    <property type="entry name" value="DNRLRE_dom"/>
    <property type="match status" value="1"/>
</dbReference>
<accession>A0ABN3UFN6</accession>
<dbReference type="Proteomes" id="UP001501326">
    <property type="component" value="Unassembled WGS sequence"/>
</dbReference>
<keyword evidence="2" id="KW-1133">Transmembrane helix</keyword>
<evidence type="ECO:0000256" key="1">
    <source>
        <dbReference type="SAM" id="MobiDB-lite"/>
    </source>
</evidence>
<keyword evidence="2" id="KW-0472">Membrane</keyword>
<dbReference type="Gene3D" id="2.180.10.10">
    <property type="entry name" value="RHS repeat-associated core"/>
    <property type="match status" value="2"/>
</dbReference>
<evidence type="ECO:0000256" key="3">
    <source>
        <dbReference type="SAM" id="SignalP"/>
    </source>
</evidence>
<sequence length="2318" mass="241455">MSELKSSRVLSSTFSGGRLRPSFMATAMAVASALTVTLGMAAEPAAALAPAATKPKAETVSVRPDVVSARLTARAQGVRVEVESLRDETSTTWVNPDGTMTTQAHAGQIRFRDPSLKDEQHPGGGAWRDVDLTLGVAPDGTVAPQGHPSGLSLAGGSRAASGAAKSASETDIAGVSEKKGRAKQARDVTLGWSGNLGTPVLKESTATYKDVKPGVDLVVDARRTGFEQHLVINTPEALSALVAQAGKGSVSWDIPVKTKGLTARSEMDGSVSFVDADGAVASRISAPVAWDAVKDEKSDEFVNLSPVKMTVAQKGSGRAVVTLTPDQEWLTSPDRTFPITIDPTYASGTSTASFDTYVSSAFPTATYSTSTELRVGTYDGGGDKYRSFLTFPISGGIGGKDIISGSLSLYEFHSYSCTAKPFYVYSALGGTSSTNWNNQPSGATSYGSLNVAKGFSSSCAGGRVSVPVTSMIQSWAASGSSAGGVRLSASETDSYGWKKFYSVDSSQDPYITYTYNRKPNLASAPTVAGANSYTAPGSSNAMLFTNQKRPTLSTVVTDPDSNGVYSNIQVHSDTSGSALVTNCVTPHPPYTASGTAATCTLSTDLPNNDTYYIRASAGDDQGLSNGYWSPWTTLYVSQSTPPAPSISCTNGYANNTWTDAAPTTDVTCTISAPGVAGTYVAPGYIDLYVDGATTAKRVVVTASNDPAVAKTTVSFTNAQNGPHTIKAIGLSRSMVPSPATNISFGWGGSSMTLPKVGTSTSGTISIAAAGPPKRSASTVTGKLQWRVAGSGNETTGWSDGPTVALSPATSSDIVNANITWDTRTAVREAGASADLPSRTPILLDVQYCFVYGGGATQCTWSQSPRTITRLPHAFGNGYPVADAGPGQVALYTGEFNTSATDVSVPGYSGDLAISRSHTSFDGDGSTASWPNDPVTGVFGPGWTASLEGPDAGAAGMNVIDNTRQDGSIVLIDEEGNPLVFANPDGARVYKPNTKYLRATDDTVDSGAQLMVGGTGSGTSFKATTLTLVEEDGTVTTWSPVSYTASTTAYAPTADVSWKPVSVNEAGQVGSTTYSHDAAGRVIRIIAPVPPAADGTSPAVTCSPTGTLVKGCRALNITYATVTVGAGTVTRVASITATLWDPEVAAGAGAMATTTVASYTYDTSGRLVKVLDPRTNLGTDYTWDGTSTRLASVKATGLAAQRLAYDTTPGAPRVTTASRDDATGGSTAVTTTRIQYGIAVTGSSSLPDLSASAVEIWNQASAPVTGYAVFGLDDTGTCCTRGQLYYADAQGYTVNTAQYGAGAWQVTATDYDDKGNTVRELDAGAINTAKAAVATGAALNPAEIDALSTQTVYNDDISASVDPDGAGPLPAATKVVTPAGTLVTDVYGPARDAMVNVVGEDDIRPVRPHTHTDYDQGAPNRGNGTGINPDTLEPWRLPTTVTTGAASSFGAPEDPDVSVYSTTVNSYAKLSSADATEGDPWKLGSPTKVTTGGIASTTRFDAEGRTTSVRQPLSTGTDAGTTNTVFYTAGTNPADSACGNKVEWAGLTCWTGPAAAPTTGAAGAATLPDSRTTKYNQWLSPLQEVETSGTATRTTETRYDTAARTTKSWTTTSGVTGSTARAGTYTHYRTDNGLVDYTGKLNTGKTDADATARTTTTFDAWGRAVTSTNDLGDTTTTTYVAPGQPGAGSAATIDEAPASGGGATQRTAYFYDGTDADGKSERRNQVTRMTITRSGTGSSVLQYQAAYDADGQMVTQKLPGAITQRTTLDAAGEPVAMQYTGQVTPVTETTDTDGNVTYTPGTPVQNQPWLAWSVTNDTQGRVRSEATGPSAGFDGAPGVSDVTEISPGIGEAVSYDRTYQYDSAGRLQSVIDRTAPTHLETLDAAPCDVRSYYYDNNGRRTKSATTSHTDGDCTGTSNTTSSSLTWAYDTADRPTAGANGVGQYTYDAMGRQTTIPSSDAPSSAAGNITLGYYDDDLPRSVSQNGTTTTFVLDSANRRLQADTTTGTQTTRTIRHYTEGGDNPSWIVSTDALGQPSTIRYAESIGGDLGASIYADGSAALSLANLHGDVVTTVPMDASQAYTTPSVVISGWSDYAEFGTPRDPAATAAVAGAVGYGWLGAKQRSTTAETAGLTLMGDRLYNGITGRFTALDPEPGGNASSYGYPNDPINQTDLDGHRAFWKKRSFWKKVGTAALWGSMFVPGLGMAGMAVRGAIWGVRAYRTYRAVSGYRSFRAALYVTRNSSRARAVGATFSRGSFSNSSRSFVYHYGKHGHRYSSPRHYHQSARRALTWYRGSTKATIRRSPGGKLNHSRDRWHSFW</sequence>
<dbReference type="EMBL" id="BAAARN010000001">
    <property type="protein sequence ID" value="GAA2731379.1"/>
    <property type="molecule type" value="Genomic_DNA"/>
</dbReference>
<protein>
    <recommendedName>
        <fullName evidence="4">DUF6531 domain-containing protein</fullName>
    </recommendedName>
</protein>
<feature type="region of interest" description="Disordered" evidence="1">
    <location>
        <begin position="1898"/>
        <end position="1920"/>
    </location>
</feature>
<dbReference type="Pfam" id="PF20148">
    <property type="entry name" value="DUF6531"/>
    <property type="match status" value="1"/>
</dbReference>
<dbReference type="RefSeq" id="WP_344189921.1">
    <property type="nucleotide sequence ID" value="NZ_BAAARN010000001.1"/>
</dbReference>
<dbReference type="InterPro" id="IPR045351">
    <property type="entry name" value="DUF6531"/>
</dbReference>
<feature type="chain" id="PRO_5046221975" description="DUF6531 domain-containing protein" evidence="3">
    <location>
        <begin position="42"/>
        <end position="2318"/>
    </location>
</feature>
<gene>
    <name evidence="5" type="ORF">GCM10009867_04880</name>
</gene>
<feature type="transmembrane region" description="Helical" evidence="2">
    <location>
        <begin position="2191"/>
        <end position="2213"/>
    </location>
</feature>
<proteinExistence type="predicted"/>
<reference evidence="5 6" key="1">
    <citation type="journal article" date="2019" name="Int. J. Syst. Evol. Microbiol.">
        <title>The Global Catalogue of Microorganisms (GCM) 10K type strain sequencing project: providing services to taxonomists for standard genome sequencing and annotation.</title>
        <authorList>
            <consortium name="The Broad Institute Genomics Platform"/>
            <consortium name="The Broad Institute Genome Sequencing Center for Infectious Disease"/>
            <person name="Wu L."/>
            <person name="Ma J."/>
        </authorList>
    </citation>
    <scope>NUCLEOTIDE SEQUENCE [LARGE SCALE GENOMIC DNA]</scope>
    <source>
        <strain evidence="5 6">JCM 16378</strain>
    </source>
</reference>
<comment type="caution">
    <text evidence="5">The sequence shown here is derived from an EMBL/GenBank/DDBJ whole genome shotgun (WGS) entry which is preliminary data.</text>
</comment>
<feature type="region of interest" description="Disordered" evidence="1">
    <location>
        <begin position="138"/>
        <end position="157"/>
    </location>
</feature>
<feature type="region of interest" description="Disordered" evidence="1">
    <location>
        <begin position="1471"/>
        <end position="1518"/>
    </location>
</feature>
<feature type="compositionally biased region" description="Polar residues" evidence="1">
    <location>
        <begin position="1486"/>
        <end position="1518"/>
    </location>
</feature>
<keyword evidence="3" id="KW-0732">Signal</keyword>
<feature type="signal peptide" evidence="3">
    <location>
        <begin position="1"/>
        <end position="41"/>
    </location>
</feature>